<dbReference type="OrthoDB" id="1802755at2"/>
<dbReference type="AlphaFoldDB" id="A0A4Q2KC77"/>
<sequence>MTEKDIKPIPNYIMDEIFKRDIKIHPWQESMVRYYAYLTIWKKELVKVTVAVTTQKKQWCCKQVAVHGVNSSKCFVKDMEYNYFGYGYRVGWFTEELQPYQKRFEDGKWYTADTKYYDPYAPLINRGVIAKIPEYRYSAYQHYSGRDIISYLRIYSRFPQTEYMLKNGLCAYAENITLLKKFAKDKKFCKWFIRHRKELALPYGNTYNITTIREAYKTDSPLKEVKHFLFRKKQFERETRFNPIRTLFPGWKLQTYFDYSNKQNITDNLYLDYLNACNYLGVDMSKKQNLLPADFYKWHDIRIRQYSEAKAIAAAKNKQELMQKFSEVAEKYLPLQHNKRSAFICVIARSPADLIREGEMLGHCVGRMDYDERFVQEKSLIFFVRTKEHPDRPLVTLEYSLKTYKVLQCYAEHNTQPNDDILHYVNKVWLPYANKTLKQIAA</sequence>
<evidence type="ECO:0008006" key="3">
    <source>
        <dbReference type="Google" id="ProtNLM"/>
    </source>
</evidence>
<protein>
    <recommendedName>
        <fullName evidence="3">PcfJ-like protein</fullName>
    </recommendedName>
</protein>
<dbReference type="Pfam" id="PF14284">
    <property type="entry name" value="PcfJ"/>
    <property type="match status" value="1"/>
</dbReference>
<reference evidence="1 2" key="1">
    <citation type="journal article" date="2019" name="Gut">
        <title>Antibiotics-induced monodominance of a novel gut bacterial order.</title>
        <authorList>
            <person name="Hildebrand F."/>
            <person name="Moitinho-Silva L."/>
            <person name="Blasche S."/>
            <person name="Jahn M.T."/>
            <person name="Gossmann T.I."/>
            <person name="Heuerta-Cepas J."/>
            <person name="Hercog R."/>
            <person name="Luetge M."/>
            <person name="Bahram M."/>
            <person name="Pryszlak A."/>
            <person name="Alves R.J."/>
            <person name="Waszak S.M."/>
            <person name="Zhu A."/>
            <person name="Ye L."/>
            <person name="Costea P.I."/>
            <person name="Aalvink S."/>
            <person name="Belzer C."/>
            <person name="Forslund S.K."/>
            <person name="Sunagawa S."/>
            <person name="Hentschel U."/>
            <person name="Merten C."/>
            <person name="Patil K.R."/>
            <person name="Benes V."/>
            <person name="Bork P."/>
        </authorList>
    </citation>
    <scope>NUCLEOTIDE SEQUENCE [LARGE SCALE GENOMIC DNA]</scope>
    <source>
        <strain evidence="1 2">HDS1380</strain>
    </source>
</reference>
<dbReference type="EMBL" id="SDOZ01000002">
    <property type="protein sequence ID" value="RXZ61577.1"/>
    <property type="molecule type" value="Genomic_DNA"/>
</dbReference>
<evidence type="ECO:0000313" key="2">
    <source>
        <dbReference type="Proteomes" id="UP000291269"/>
    </source>
</evidence>
<proteinExistence type="predicted"/>
<dbReference type="Proteomes" id="UP000291269">
    <property type="component" value="Unassembled WGS sequence"/>
</dbReference>
<keyword evidence="2" id="KW-1185">Reference proteome</keyword>
<dbReference type="InterPro" id="IPR025586">
    <property type="entry name" value="PcfJ"/>
</dbReference>
<name>A0A4Q2KC77_9FIRM</name>
<evidence type="ECO:0000313" key="1">
    <source>
        <dbReference type="EMBL" id="RXZ61577.1"/>
    </source>
</evidence>
<organism evidence="1 2">
    <name type="scientific">Candidatus Borkfalkia ceftriaxoniphila</name>
    <dbReference type="NCBI Taxonomy" id="2508949"/>
    <lineage>
        <taxon>Bacteria</taxon>
        <taxon>Bacillati</taxon>
        <taxon>Bacillota</taxon>
        <taxon>Clostridia</taxon>
        <taxon>Christensenellales</taxon>
        <taxon>Christensenellaceae</taxon>
        <taxon>Candidatus Borkfalkia</taxon>
    </lineage>
</organism>
<gene>
    <name evidence="1" type="ORF">ESZ91_04065</name>
</gene>
<accession>A0A4Q2KC77</accession>
<comment type="caution">
    <text evidence="1">The sequence shown here is derived from an EMBL/GenBank/DDBJ whole genome shotgun (WGS) entry which is preliminary data.</text>
</comment>
<dbReference type="RefSeq" id="WP_129224380.1">
    <property type="nucleotide sequence ID" value="NZ_SDOZ01000002.1"/>
</dbReference>